<evidence type="ECO:0000256" key="3">
    <source>
        <dbReference type="ARBA" id="ARBA00022452"/>
    </source>
</evidence>
<dbReference type="RefSeq" id="WP_129060615.1">
    <property type="nucleotide sequence ID" value="NZ_NXIE01000001.1"/>
</dbReference>
<feature type="chain" id="PRO_5020297880" evidence="13">
    <location>
        <begin position="18"/>
        <end position="662"/>
    </location>
</feature>
<evidence type="ECO:0000256" key="5">
    <source>
        <dbReference type="ARBA" id="ARBA00022692"/>
    </source>
</evidence>
<evidence type="ECO:0000256" key="8">
    <source>
        <dbReference type="ARBA" id="ARBA00023077"/>
    </source>
</evidence>
<dbReference type="SUPFAM" id="SSF56935">
    <property type="entry name" value="Porins"/>
    <property type="match status" value="1"/>
</dbReference>
<proteinExistence type="inferred from homology"/>
<keyword evidence="5 11" id="KW-0812">Transmembrane</keyword>
<evidence type="ECO:0000256" key="2">
    <source>
        <dbReference type="ARBA" id="ARBA00022448"/>
    </source>
</evidence>
<reference evidence="16 17" key="1">
    <citation type="submission" date="2017-09" db="EMBL/GenBank/DDBJ databases">
        <title>Genomics of the genus Arcobacter.</title>
        <authorList>
            <person name="Perez-Cataluna A."/>
            <person name="Figueras M.J."/>
            <person name="Salas-Masso N."/>
        </authorList>
    </citation>
    <scope>NUCLEOTIDE SEQUENCE [LARGE SCALE GENOMIC DNA]</scope>
    <source>
        <strain evidence="16 17">F156-34</strain>
    </source>
</reference>
<evidence type="ECO:0000256" key="13">
    <source>
        <dbReference type="SAM" id="SignalP"/>
    </source>
</evidence>
<dbReference type="GO" id="GO:0006826">
    <property type="term" value="P:iron ion transport"/>
    <property type="evidence" value="ECO:0007669"/>
    <property type="project" value="UniProtKB-KW"/>
</dbReference>
<keyword evidence="3 11" id="KW-1134">Transmembrane beta strand</keyword>
<dbReference type="GO" id="GO:0009279">
    <property type="term" value="C:cell outer membrane"/>
    <property type="evidence" value="ECO:0007669"/>
    <property type="project" value="UniProtKB-SubCell"/>
</dbReference>
<protein>
    <submittedName>
        <fullName evidence="16">TonB-dependent receptor</fullName>
    </submittedName>
</protein>
<dbReference type="InterPro" id="IPR000531">
    <property type="entry name" value="Beta-barrel_TonB"/>
</dbReference>
<keyword evidence="10 11" id="KW-0998">Cell outer membrane</keyword>
<dbReference type="InterPro" id="IPR036942">
    <property type="entry name" value="Beta-barrel_TonB_sf"/>
</dbReference>
<evidence type="ECO:0000256" key="1">
    <source>
        <dbReference type="ARBA" id="ARBA00004571"/>
    </source>
</evidence>
<evidence type="ECO:0000256" key="12">
    <source>
        <dbReference type="RuleBase" id="RU003357"/>
    </source>
</evidence>
<dbReference type="EMBL" id="NXIE01000001">
    <property type="protein sequence ID" value="RXK14475.1"/>
    <property type="molecule type" value="Genomic_DNA"/>
</dbReference>
<dbReference type="Pfam" id="PF07715">
    <property type="entry name" value="Plug"/>
    <property type="match status" value="1"/>
</dbReference>
<gene>
    <name evidence="16" type="ORF">CP965_03230</name>
</gene>
<keyword evidence="8 12" id="KW-0798">TonB box</keyword>
<evidence type="ECO:0000256" key="7">
    <source>
        <dbReference type="ARBA" id="ARBA00023065"/>
    </source>
</evidence>
<evidence type="ECO:0000256" key="11">
    <source>
        <dbReference type="PROSITE-ProRule" id="PRU01360"/>
    </source>
</evidence>
<comment type="similarity">
    <text evidence="11 12">Belongs to the TonB-dependent receptor family.</text>
</comment>
<keyword evidence="16" id="KW-0675">Receptor</keyword>
<comment type="subcellular location">
    <subcellularLocation>
        <location evidence="1 11">Cell outer membrane</location>
        <topology evidence="1 11">Multi-pass membrane protein</topology>
    </subcellularLocation>
</comment>
<dbReference type="OrthoDB" id="9763670at2"/>
<feature type="domain" description="TonB-dependent receptor-like beta-barrel" evidence="14">
    <location>
        <begin position="222"/>
        <end position="629"/>
    </location>
</feature>
<dbReference type="InterPro" id="IPR039426">
    <property type="entry name" value="TonB-dep_rcpt-like"/>
</dbReference>
<evidence type="ECO:0000259" key="14">
    <source>
        <dbReference type="Pfam" id="PF00593"/>
    </source>
</evidence>
<dbReference type="PROSITE" id="PS52016">
    <property type="entry name" value="TONB_DEPENDENT_REC_3"/>
    <property type="match status" value="1"/>
</dbReference>
<sequence length="662" mass="74443">MRKIKTLLLCSAISLSAASNITLNDITITATKTEENILKVPASVTVIDNEDIENKNIETLEDIAAYVPSLMFFNSGQPGLVAPSMRGVAANIVSFSTPVSLYVDGVPTMSSFGFNDGLLDIERIEVLKGPQGTLYGKNSEVGVINVITKKPDNETRGKIFTTIGTDGKREFGAKVSGAIIKDKFYGSLTYKHTEKDGYIKNTFTGADENDKESDYGKLNFRYTPTDNLDISFIASRMEMNNGSSDWAKAGLNLDNVQVSSNLVGYVKPTTSNFALSVDYDINEDTKFTSITSKRIHKDKTAVDSDLTSNTIVHMYRDYEFDTLSQEFRLENNFADTKVVSGIYLDKQDDEVFFKRITMMDPTGSNSVPQDLNSKSYSVFTNVTTPITQKLSINAGLRYDYEKKDIQVALRNIDLEESFNNFSPKLSLIYDINKDSSTYFTVAKGYRSGGFNPFAPSNENKVYDEESLTSYELGYKGLFLNDSLLFSSAIYYMDIDDMQVQEMPMPAVVYMVNAAKAKSKGIELELQAFLSEDLTLFASTGINSTKFDDYKDINGDYSDNYSTFAPKYNFNIGLQYKNLDGYFARVDVNGYGKTYYDVENKYYQKAYELVNTKIGYETKNFEIYFYGKNIFDKEHHATNAFVNGTNTAYFDDREFGIQLAYKF</sequence>
<feature type="domain" description="TonB-dependent receptor plug" evidence="15">
    <location>
        <begin position="38"/>
        <end position="143"/>
    </location>
</feature>
<dbReference type="InterPro" id="IPR012910">
    <property type="entry name" value="Plug_dom"/>
</dbReference>
<keyword evidence="17" id="KW-1185">Reference proteome</keyword>
<evidence type="ECO:0000256" key="6">
    <source>
        <dbReference type="ARBA" id="ARBA00023004"/>
    </source>
</evidence>
<evidence type="ECO:0000259" key="15">
    <source>
        <dbReference type="Pfam" id="PF07715"/>
    </source>
</evidence>
<evidence type="ECO:0000313" key="17">
    <source>
        <dbReference type="Proteomes" id="UP000289718"/>
    </source>
</evidence>
<dbReference type="AlphaFoldDB" id="A0A4Q1AWM8"/>
<dbReference type="PANTHER" id="PTHR32552">
    <property type="entry name" value="FERRICHROME IRON RECEPTOR-RELATED"/>
    <property type="match status" value="1"/>
</dbReference>
<evidence type="ECO:0000256" key="4">
    <source>
        <dbReference type="ARBA" id="ARBA00022496"/>
    </source>
</evidence>
<comment type="caution">
    <text evidence="16">The sequence shown here is derived from an EMBL/GenBank/DDBJ whole genome shotgun (WGS) entry which is preliminary data.</text>
</comment>
<dbReference type="Gene3D" id="2.40.170.20">
    <property type="entry name" value="TonB-dependent receptor, beta-barrel domain"/>
    <property type="match status" value="1"/>
</dbReference>
<dbReference type="CDD" id="cd01347">
    <property type="entry name" value="ligand_gated_channel"/>
    <property type="match status" value="1"/>
</dbReference>
<dbReference type="PANTHER" id="PTHR32552:SF81">
    <property type="entry name" value="TONB-DEPENDENT OUTER MEMBRANE RECEPTOR"/>
    <property type="match status" value="1"/>
</dbReference>
<evidence type="ECO:0000256" key="9">
    <source>
        <dbReference type="ARBA" id="ARBA00023136"/>
    </source>
</evidence>
<keyword evidence="6" id="KW-0408">Iron</keyword>
<keyword evidence="4" id="KW-0410">Iron transport</keyword>
<keyword evidence="2 11" id="KW-0813">Transport</keyword>
<keyword evidence="13" id="KW-0732">Signal</keyword>
<feature type="signal peptide" evidence="13">
    <location>
        <begin position="1"/>
        <end position="17"/>
    </location>
</feature>
<keyword evidence="7" id="KW-0406">Ion transport</keyword>
<dbReference type="Pfam" id="PF00593">
    <property type="entry name" value="TonB_dep_Rec_b-barrel"/>
    <property type="match status" value="1"/>
</dbReference>
<evidence type="ECO:0000313" key="16">
    <source>
        <dbReference type="EMBL" id="RXK14475.1"/>
    </source>
</evidence>
<accession>A0A4Q1AWM8</accession>
<organism evidence="16 17">
    <name type="scientific">Halarcobacter mediterraneus</name>
    <dbReference type="NCBI Taxonomy" id="2023153"/>
    <lineage>
        <taxon>Bacteria</taxon>
        <taxon>Pseudomonadati</taxon>
        <taxon>Campylobacterota</taxon>
        <taxon>Epsilonproteobacteria</taxon>
        <taxon>Campylobacterales</taxon>
        <taxon>Arcobacteraceae</taxon>
        <taxon>Halarcobacter</taxon>
    </lineage>
</organism>
<evidence type="ECO:0000256" key="10">
    <source>
        <dbReference type="ARBA" id="ARBA00023237"/>
    </source>
</evidence>
<keyword evidence="9 11" id="KW-0472">Membrane</keyword>
<dbReference type="Proteomes" id="UP000289718">
    <property type="component" value="Unassembled WGS sequence"/>
</dbReference>
<name>A0A4Q1AWM8_9BACT</name>